<protein>
    <submittedName>
        <fullName evidence="8">Site-specific integrase</fullName>
    </submittedName>
</protein>
<dbReference type="RefSeq" id="WP_359578051.1">
    <property type="nucleotide sequence ID" value="NZ_CP109207.1"/>
</dbReference>
<organism evidence="8">
    <name type="scientific">Streptomyces althioticus</name>
    <dbReference type="NCBI Taxonomy" id="83380"/>
    <lineage>
        <taxon>Bacteria</taxon>
        <taxon>Bacillati</taxon>
        <taxon>Actinomycetota</taxon>
        <taxon>Actinomycetes</taxon>
        <taxon>Kitasatosporales</taxon>
        <taxon>Streptomycetaceae</taxon>
        <taxon>Streptomyces</taxon>
        <taxon>Streptomyces althioticus group</taxon>
    </lineage>
</organism>
<dbReference type="EMBL" id="CP109207">
    <property type="protein sequence ID" value="WUU55448.1"/>
    <property type="molecule type" value="Genomic_DNA"/>
</dbReference>
<evidence type="ECO:0000256" key="3">
    <source>
        <dbReference type="ARBA" id="ARBA00023172"/>
    </source>
</evidence>
<evidence type="ECO:0000259" key="6">
    <source>
        <dbReference type="PROSITE" id="PS51898"/>
    </source>
</evidence>
<feature type="domain" description="Core-binding (CB)" evidence="7">
    <location>
        <begin position="72"/>
        <end position="153"/>
    </location>
</feature>
<dbReference type="PROSITE" id="PS51898">
    <property type="entry name" value="TYR_RECOMBINASE"/>
    <property type="match status" value="1"/>
</dbReference>
<dbReference type="InterPro" id="IPR011010">
    <property type="entry name" value="DNA_brk_join_enz"/>
</dbReference>
<evidence type="ECO:0000259" key="7">
    <source>
        <dbReference type="PROSITE" id="PS51900"/>
    </source>
</evidence>
<comment type="similarity">
    <text evidence="1">Belongs to the 'phage' integrase family.</text>
</comment>
<dbReference type="CDD" id="cd01189">
    <property type="entry name" value="INT_ICEBs1_C_like"/>
    <property type="match status" value="1"/>
</dbReference>
<dbReference type="Pfam" id="PF00589">
    <property type="entry name" value="Phage_integrase"/>
    <property type="match status" value="1"/>
</dbReference>
<evidence type="ECO:0000313" key="8">
    <source>
        <dbReference type="EMBL" id="WUU55448.1"/>
    </source>
</evidence>
<feature type="compositionally biased region" description="Low complexity" evidence="5">
    <location>
        <begin position="8"/>
        <end position="17"/>
    </location>
</feature>
<dbReference type="InterPro" id="IPR013762">
    <property type="entry name" value="Integrase-like_cat_sf"/>
</dbReference>
<sequence length="401" mass="46387">MRRQQKGAASVARAWVARSKHDPKKWTTFWYDPDGKQRQKTFVTKTRADDQRKRKEQELDAGTYLDDRLGKQPVTAVWEQWTNQRKLENSTKKQYRSILNTTLEPFFKTRSIVSLKVADVEQWLLWMERDRKFSARTRRQRFSFFSGMMDWAVVNEIIGRNPCKKVKGAGSRAKEIREHKSTARRLRTREVLAMLDAAPPRYRAMLWLMAGCGLRLGEAMAVSRDQIDFKTETLRVDFQIAEDGDTASGKNSAIQRRHIKARDEGEPGRSVPLPPNVAFELRRHIKNHGVWGPERLLFPNVTRTGYLYASYFYLKIWTEALGKGQVKYCKAHSLRHYYGSRLLYAGVPENDVADWMGHSSTDVLREHYHYIFEGAEQRGRVAIATMLTPGADDPTEATEVA</sequence>
<accession>A0ABZ1Y7F2</accession>
<proteinExistence type="inferred from homology"/>
<dbReference type="Gene3D" id="1.10.150.130">
    <property type="match status" value="1"/>
</dbReference>
<dbReference type="PROSITE" id="PS51900">
    <property type="entry name" value="CB"/>
    <property type="match status" value="1"/>
</dbReference>
<gene>
    <name evidence="8" type="ORF">OIE82_20895</name>
</gene>
<feature type="domain" description="Tyr recombinase" evidence="6">
    <location>
        <begin position="181"/>
        <end position="382"/>
    </location>
</feature>
<dbReference type="PANTHER" id="PTHR30349">
    <property type="entry name" value="PHAGE INTEGRASE-RELATED"/>
    <property type="match status" value="1"/>
</dbReference>
<dbReference type="InterPro" id="IPR044068">
    <property type="entry name" value="CB"/>
</dbReference>
<dbReference type="SUPFAM" id="SSF56349">
    <property type="entry name" value="DNA breaking-rejoining enzymes"/>
    <property type="match status" value="1"/>
</dbReference>
<dbReference type="InterPro" id="IPR002104">
    <property type="entry name" value="Integrase_catalytic"/>
</dbReference>
<feature type="region of interest" description="Disordered" evidence="5">
    <location>
        <begin position="1"/>
        <end position="20"/>
    </location>
</feature>
<dbReference type="PANTHER" id="PTHR30349:SF64">
    <property type="entry name" value="PROPHAGE INTEGRASE INTD-RELATED"/>
    <property type="match status" value="1"/>
</dbReference>
<reference evidence="8" key="1">
    <citation type="submission" date="2022-10" db="EMBL/GenBank/DDBJ databases">
        <title>The complete genomes of actinobacterial strains from the NBC collection.</title>
        <authorList>
            <person name="Joergensen T.S."/>
            <person name="Alvarez Arevalo M."/>
            <person name="Sterndorff E.B."/>
            <person name="Faurdal D."/>
            <person name="Vuksanovic O."/>
            <person name="Mourched A.-S."/>
            <person name="Charusanti P."/>
            <person name="Shaw S."/>
            <person name="Blin K."/>
            <person name="Weber T."/>
        </authorList>
    </citation>
    <scope>NUCLEOTIDE SEQUENCE [LARGE SCALE GENOMIC DNA]</scope>
    <source>
        <strain evidence="8">NBC 01686</strain>
    </source>
</reference>
<evidence type="ECO:0000256" key="1">
    <source>
        <dbReference type="ARBA" id="ARBA00008857"/>
    </source>
</evidence>
<dbReference type="InterPro" id="IPR010998">
    <property type="entry name" value="Integrase_recombinase_N"/>
</dbReference>
<evidence type="ECO:0000256" key="4">
    <source>
        <dbReference type="PROSITE-ProRule" id="PRU01248"/>
    </source>
</evidence>
<dbReference type="InterPro" id="IPR050090">
    <property type="entry name" value="Tyrosine_recombinase_XerCD"/>
</dbReference>
<keyword evidence="2 4" id="KW-0238">DNA-binding</keyword>
<dbReference type="InterPro" id="IPR053876">
    <property type="entry name" value="Phage_int_M"/>
</dbReference>
<name>A0ABZ1Y7F2_9ACTN</name>
<keyword evidence="3" id="KW-0233">DNA recombination</keyword>
<dbReference type="Gene3D" id="1.10.443.10">
    <property type="entry name" value="Intergrase catalytic core"/>
    <property type="match status" value="1"/>
</dbReference>
<evidence type="ECO:0000256" key="5">
    <source>
        <dbReference type="SAM" id="MobiDB-lite"/>
    </source>
</evidence>
<evidence type="ECO:0000256" key="2">
    <source>
        <dbReference type="ARBA" id="ARBA00023125"/>
    </source>
</evidence>
<dbReference type="Pfam" id="PF22022">
    <property type="entry name" value="Phage_int_M"/>
    <property type="match status" value="1"/>
</dbReference>